<keyword evidence="2" id="KW-1185">Reference proteome</keyword>
<dbReference type="RefSeq" id="WP_125012891.1">
    <property type="nucleotide sequence ID" value="NZ_RQVR01000010.1"/>
</dbReference>
<evidence type="ECO:0000313" key="2">
    <source>
        <dbReference type="Proteomes" id="UP000271937"/>
    </source>
</evidence>
<gene>
    <name evidence="1" type="ORF">EG849_09715</name>
</gene>
<accession>A0A3P3W7S9</accession>
<proteinExistence type="predicted"/>
<sequence>MEKLEVQKKALSLGKLFVKQLKLKAGDDMLSMWMAHYIAEKMANAESAVGKQKAKLDKECFDTILALWKHRWTMQRGSRPLENFELLFEVLQKLDPDKEKSFYVDRFKDDDLKKLKKGAASREWLDIAIELDKIARLGIEYSLGKATEVSETDLSEEWLKNSSMLTDNADRKIIRILLERTPILELEDDESNIAFMENLKIEKIKNRIESLKHFSKINTKLLESLERDLITKE</sequence>
<dbReference type="EMBL" id="RQVR01000010">
    <property type="protein sequence ID" value="RRJ90744.1"/>
    <property type="molecule type" value="Genomic_DNA"/>
</dbReference>
<dbReference type="OrthoDB" id="4166375at2"/>
<dbReference type="Proteomes" id="UP000271937">
    <property type="component" value="Unassembled WGS sequence"/>
</dbReference>
<evidence type="ECO:0000313" key="1">
    <source>
        <dbReference type="EMBL" id="RRJ90744.1"/>
    </source>
</evidence>
<dbReference type="AlphaFoldDB" id="A0A3P3W7S9"/>
<protein>
    <submittedName>
        <fullName evidence="1">Uncharacterized protein</fullName>
    </submittedName>
</protein>
<comment type="caution">
    <text evidence="1">The sequence shown here is derived from an EMBL/GenBank/DDBJ whole genome shotgun (WGS) entry which is preliminary data.</text>
</comment>
<organism evidence="1 2">
    <name type="scientific">Flavobacterium macacae</name>
    <dbReference type="NCBI Taxonomy" id="2488993"/>
    <lineage>
        <taxon>Bacteria</taxon>
        <taxon>Pseudomonadati</taxon>
        <taxon>Bacteroidota</taxon>
        <taxon>Flavobacteriia</taxon>
        <taxon>Flavobacteriales</taxon>
        <taxon>Flavobacteriaceae</taxon>
        <taxon>Flavobacterium</taxon>
    </lineage>
</organism>
<name>A0A3P3W7S9_9FLAO</name>
<reference evidence="1 2" key="1">
    <citation type="submission" date="2018-11" db="EMBL/GenBank/DDBJ databases">
        <title>Flavobacterium sp. nov., YIM 102600 draft genome.</title>
        <authorList>
            <person name="Li G."/>
            <person name="Jiang Y."/>
        </authorList>
    </citation>
    <scope>NUCLEOTIDE SEQUENCE [LARGE SCALE GENOMIC DNA]</scope>
    <source>
        <strain evidence="1 2">YIM 102600</strain>
    </source>
</reference>